<keyword evidence="2" id="KW-1185">Reference proteome</keyword>
<reference evidence="1" key="1">
    <citation type="submission" date="2014-01" db="EMBL/GenBank/DDBJ databases">
        <authorList>
            <person name="Pearce S."/>
            <person name="Pandey G."/>
            <person name="Oakeshott J."/>
        </authorList>
    </citation>
    <scope>NUCLEOTIDE SEQUENCE</scope>
    <source>
        <strain evidence="1">LL01</strain>
    </source>
</reference>
<dbReference type="RefSeq" id="WP_066604336.1">
    <property type="nucleotide sequence ID" value="NZ_KQ130434.1"/>
</dbReference>
<dbReference type="STRING" id="1420583.V473_13645"/>
<evidence type="ECO:0008006" key="3">
    <source>
        <dbReference type="Google" id="ProtNLM"/>
    </source>
</evidence>
<evidence type="ECO:0000313" key="2">
    <source>
        <dbReference type="Proteomes" id="UP000052232"/>
    </source>
</evidence>
<dbReference type="PROSITE" id="PS51257">
    <property type="entry name" value="PROKAR_LIPOPROTEIN"/>
    <property type="match status" value="1"/>
</dbReference>
<dbReference type="EMBL" id="JACT01000002">
    <property type="protein sequence ID" value="KMS55944.1"/>
    <property type="molecule type" value="Genomic_DNA"/>
</dbReference>
<reference evidence="1" key="2">
    <citation type="journal article" date="2015" name="G3 (Bethesda)">
        <title>Insights into Ongoing Evolution of the Hexachlorocyclohexane Catabolic Pathway from Comparative Genomics of Ten Sphingomonadaceae Strains.</title>
        <authorList>
            <person name="Pearce S.L."/>
            <person name="Oakeshott J.G."/>
            <person name="Pandey G."/>
        </authorList>
    </citation>
    <scope>NUCLEOTIDE SEQUENCE [LARGE SCALE GENOMIC DNA]</scope>
    <source>
        <strain evidence="1">LL01</strain>
    </source>
</reference>
<comment type="caution">
    <text evidence="1">The sequence shown here is derived from an EMBL/GenBank/DDBJ whole genome shotgun (WGS) entry which is preliminary data.</text>
</comment>
<accession>A0A0J7XWH9</accession>
<dbReference type="PATRIC" id="fig|1420583.3.peg.2539"/>
<sequence>MRNYRIIAMVVATLTLAACDRNRSAAEDAVRGSLKDPDSAKFGDFYYNEKTKKGCLTVNARNSMGGYTGDQQAYVEPGDKGWLTIGFADVSQESCRNVFADAVQDETSN</sequence>
<gene>
    <name evidence="1" type="ORF">V473_13645</name>
</gene>
<dbReference type="Proteomes" id="UP000052232">
    <property type="component" value="Unassembled WGS sequence"/>
</dbReference>
<proteinExistence type="predicted"/>
<dbReference type="AlphaFoldDB" id="A0A0J7XWH9"/>
<organism evidence="1 2">
    <name type="scientific">Sphingobium cupriresistens LL01</name>
    <dbReference type="NCBI Taxonomy" id="1420583"/>
    <lineage>
        <taxon>Bacteria</taxon>
        <taxon>Pseudomonadati</taxon>
        <taxon>Pseudomonadota</taxon>
        <taxon>Alphaproteobacteria</taxon>
        <taxon>Sphingomonadales</taxon>
        <taxon>Sphingomonadaceae</taxon>
        <taxon>Sphingobium</taxon>
    </lineage>
</organism>
<name>A0A0J7XWH9_9SPHN</name>
<evidence type="ECO:0000313" key="1">
    <source>
        <dbReference type="EMBL" id="KMS55944.1"/>
    </source>
</evidence>
<protein>
    <recommendedName>
        <fullName evidence="3">Lipoprotein</fullName>
    </recommendedName>
</protein>